<dbReference type="EMBL" id="CP036318">
    <property type="protein sequence ID" value="QDV54512.1"/>
    <property type="molecule type" value="Genomic_DNA"/>
</dbReference>
<sequence>MERGTKCGEEEGDTQKMLAIGSKKEQEGDTHKMLPITFEELLSAAKGLSVIRKSW</sequence>
<dbReference type="Proteomes" id="UP000316770">
    <property type="component" value="Chromosome"/>
</dbReference>
<evidence type="ECO:0000313" key="1">
    <source>
        <dbReference type="EMBL" id="QDV54512.1"/>
    </source>
</evidence>
<organism evidence="1 2">
    <name type="scientific">Rosistilla oblonga</name>
    <dbReference type="NCBI Taxonomy" id="2527990"/>
    <lineage>
        <taxon>Bacteria</taxon>
        <taxon>Pseudomonadati</taxon>
        <taxon>Planctomycetota</taxon>
        <taxon>Planctomycetia</taxon>
        <taxon>Pirellulales</taxon>
        <taxon>Pirellulaceae</taxon>
        <taxon>Rosistilla</taxon>
    </lineage>
</organism>
<name>A0A518IN64_9BACT</name>
<keyword evidence="2" id="KW-1185">Reference proteome</keyword>
<accession>A0A518IN64</accession>
<proteinExistence type="predicted"/>
<dbReference type="AlphaFoldDB" id="A0A518IN64"/>
<gene>
    <name evidence="1" type="ORF">Mal33_04660</name>
</gene>
<protein>
    <submittedName>
        <fullName evidence="1">Uncharacterized protein</fullName>
    </submittedName>
</protein>
<reference evidence="1 2" key="1">
    <citation type="submission" date="2019-02" db="EMBL/GenBank/DDBJ databases">
        <title>Deep-cultivation of Planctomycetes and their phenomic and genomic characterization uncovers novel biology.</title>
        <authorList>
            <person name="Wiegand S."/>
            <person name="Jogler M."/>
            <person name="Boedeker C."/>
            <person name="Pinto D."/>
            <person name="Vollmers J."/>
            <person name="Rivas-Marin E."/>
            <person name="Kohn T."/>
            <person name="Peeters S.H."/>
            <person name="Heuer A."/>
            <person name="Rast P."/>
            <person name="Oberbeckmann S."/>
            <person name="Bunk B."/>
            <person name="Jeske O."/>
            <person name="Meyerdierks A."/>
            <person name="Storesund J.E."/>
            <person name="Kallscheuer N."/>
            <person name="Luecker S."/>
            <person name="Lage O.M."/>
            <person name="Pohl T."/>
            <person name="Merkel B.J."/>
            <person name="Hornburger P."/>
            <person name="Mueller R.-W."/>
            <person name="Bruemmer F."/>
            <person name="Labrenz M."/>
            <person name="Spormann A.M."/>
            <person name="Op den Camp H."/>
            <person name="Overmann J."/>
            <person name="Amann R."/>
            <person name="Jetten M.S.M."/>
            <person name="Mascher T."/>
            <person name="Medema M.H."/>
            <person name="Devos D.P."/>
            <person name="Kaster A.-K."/>
            <person name="Ovreas L."/>
            <person name="Rohde M."/>
            <person name="Galperin M.Y."/>
            <person name="Jogler C."/>
        </authorList>
    </citation>
    <scope>NUCLEOTIDE SEQUENCE [LARGE SCALE GENOMIC DNA]</scope>
    <source>
        <strain evidence="1 2">Mal33</strain>
    </source>
</reference>
<evidence type="ECO:0000313" key="2">
    <source>
        <dbReference type="Proteomes" id="UP000316770"/>
    </source>
</evidence>